<organism evidence="1 2">
    <name type="scientific">Caenorhabditis briggsae</name>
    <dbReference type="NCBI Taxonomy" id="6238"/>
    <lineage>
        <taxon>Eukaryota</taxon>
        <taxon>Metazoa</taxon>
        <taxon>Ecdysozoa</taxon>
        <taxon>Nematoda</taxon>
        <taxon>Chromadorea</taxon>
        <taxon>Rhabditida</taxon>
        <taxon>Rhabditina</taxon>
        <taxon>Rhabditomorpha</taxon>
        <taxon>Rhabditoidea</taxon>
        <taxon>Rhabditidae</taxon>
        <taxon>Peloderinae</taxon>
        <taxon>Caenorhabditis</taxon>
    </lineage>
</organism>
<reference evidence="1 2" key="1">
    <citation type="submission" date="2022-05" db="EMBL/GenBank/DDBJ databases">
        <title>Chromosome-level reference genomes for two strains of Caenorhabditis briggsae: an improved platform for comparative genomics.</title>
        <authorList>
            <person name="Stevens L."/>
            <person name="Andersen E.C."/>
        </authorList>
    </citation>
    <scope>NUCLEOTIDE SEQUENCE [LARGE SCALE GENOMIC DNA]</scope>
    <source>
        <strain evidence="1">QX1410_ONT</strain>
        <tissue evidence="1">Whole-organism</tissue>
    </source>
</reference>
<sequence>MKDFEIFKKKNYSNQFKRRALSVLKKDLRDVATLKEKGD</sequence>
<accession>A0AAE9DHQ2</accession>
<dbReference type="Proteomes" id="UP000827892">
    <property type="component" value="Chromosome II"/>
</dbReference>
<name>A0AAE9DHQ2_CAEBR</name>
<proteinExistence type="predicted"/>
<gene>
    <name evidence="1" type="ORF">L3Y34_017396</name>
</gene>
<protein>
    <submittedName>
        <fullName evidence="1">Uncharacterized protein</fullName>
    </submittedName>
</protein>
<evidence type="ECO:0000313" key="2">
    <source>
        <dbReference type="Proteomes" id="UP000827892"/>
    </source>
</evidence>
<evidence type="ECO:0000313" key="1">
    <source>
        <dbReference type="EMBL" id="ULU04603.1"/>
    </source>
</evidence>
<dbReference type="AlphaFoldDB" id="A0AAE9DHQ2"/>
<dbReference type="EMBL" id="CP090892">
    <property type="protein sequence ID" value="ULU04603.1"/>
    <property type="molecule type" value="Genomic_DNA"/>
</dbReference>